<keyword evidence="1" id="KW-0808">Transferase</keyword>
<evidence type="ECO:0000313" key="2">
    <source>
        <dbReference type="Proteomes" id="UP000831534"/>
    </source>
</evidence>
<keyword evidence="2" id="KW-1185">Reference proteome</keyword>
<accession>A0A8T9MU38</accession>
<dbReference type="RefSeq" id="WP_027009402.1">
    <property type="nucleotide sequence ID" value="NZ_CP091521.1"/>
</dbReference>
<dbReference type="KEGG" id="ckh:LVJ77_04165"/>
<name>A0A8T9MU38_9NEIS</name>
<dbReference type="SUPFAM" id="SSF53271">
    <property type="entry name" value="PRTase-like"/>
    <property type="match status" value="1"/>
</dbReference>
<evidence type="ECO:0000313" key="1">
    <source>
        <dbReference type="EMBL" id="UOP05390.1"/>
    </source>
</evidence>
<dbReference type="CDD" id="cd06223">
    <property type="entry name" value="PRTases_typeI"/>
    <property type="match status" value="1"/>
</dbReference>
<dbReference type="AlphaFoldDB" id="A0A8T9MU38"/>
<sequence>MMRSAWQNDFPDTVIDRKLSDATTHTDYAAAKAGDALAALRLAQDLVSDEGITALKPLIGNRQAVLLPVLAEESAGRNKIPLAVAEIIGSRLHLPVATDVVQSTRVSRTGSDGWHRLANPPKFDGIAASGKHYFLVDDTQTQGGTFAALKGHLERQGACVIGAYALTGKQYSVQLRLDFNTLHQLRQQHGDLEQWWHQHFGYGFDKLTEWEARFIIHARTTSETVRNRIIAAGNG</sequence>
<dbReference type="InterPro" id="IPR000836">
    <property type="entry name" value="PRTase_dom"/>
</dbReference>
<gene>
    <name evidence="1" type="ORF">LVJ77_04165</name>
</gene>
<dbReference type="EMBL" id="CP091521">
    <property type="protein sequence ID" value="UOP05390.1"/>
    <property type="molecule type" value="Genomic_DNA"/>
</dbReference>
<reference evidence="1" key="2">
    <citation type="submission" date="2024-09" db="EMBL/GenBank/DDBJ databases">
        <authorList>
            <person name="Veyrier F.J."/>
        </authorList>
    </citation>
    <scope>NUCLEOTIDE SEQUENCE</scope>
    <source>
        <strain evidence="1">17694</strain>
    </source>
</reference>
<keyword evidence="1" id="KW-0328">Glycosyltransferase</keyword>
<dbReference type="InterPro" id="IPR029057">
    <property type="entry name" value="PRTase-like"/>
</dbReference>
<dbReference type="GO" id="GO:0016757">
    <property type="term" value="F:glycosyltransferase activity"/>
    <property type="evidence" value="ECO:0007669"/>
    <property type="project" value="UniProtKB-KW"/>
</dbReference>
<protein>
    <submittedName>
        <fullName evidence="1">Phosphoribosyltransferase</fullName>
    </submittedName>
</protein>
<proteinExistence type="predicted"/>
<dbReference type="Gene3D" id="3.40.50.2020">
    <property type="match status" value="1"/>
</dbReference>
<organism evidence="1 2">
    <name type="scientific">Conchiformibius kuhniae</name>
    <dbReference type="NCBI Taxonomy" id="211502"/>
    <lineage>
        <taxon>Bacteria</taxon>
        <taxon>Pseudomonadati</taxon>
        <taxon>Pseudomonadota</taxon>
        <taxon>Betaproteobacteria</taxon>
        <taxon>Neisseriales</taxon>
        <taxon>Neisseriaceae</taxon>
        <taxon>Conchiformibius</taxon>
    </lineage>
</organism>
<reference evidence="1" key="1">
    <citation type="journal article" date="2022" name="Res Sq">
        <title>Evolution of multicellular longitudinally dividing oral cavity symbionts (Neisseriaceae).</title>
        <authorList>
            <person name="Nyongesa S."/>
            <person name="Weber P."/>
            <person name="Bernet E."/>
            <person name="Pullido F."/>
            <person name="Nieckarz M."/>
            <person name="Delaby M."/>
            <person name="Nieves C."/>
            <person name="Viehboeck T."/>
            <person name="Krause N."/>
            <person name="Rivera-Millot A."/>
            <person name="Nakamura A."/>
            <person name="Vischer N."/>
            <person name="VanNieuwenhze M."/>
            <person name="Brun Y."/>
            <person name="Cava F."/>
            <person name="Bulgheresi S."/>
            <person name="Veyrier F."/>
        </authorList>
    </citation>
    <scope>NUCLEOTIDE SEQUENCE</scope>
    <source>
        <strain evidence="1">17694</strain>
    </source>
</reference>
<dbReference type="Proteomes" id="UP000831534">
    <property type="component" value="Chromosome"/>
</dbReference>